<proteinExistence type="predicted"/>
<dbReference type="SUPFAM" id="SSF51905">
    <property type="entry name" value="FAD/NAD(P)-binding domain"/>
    <property type="match status" value="1"/>
</dbReference>
<protein>
    <submittedName>
        <fullName evidence="1">Amino oxidase</fullName>
    </submittedName>
</protein>
<dbReference type="InterPro" id="IPR006311">
    <property type="entry name" value="TAT_signal"/>
</dbReference>
<organism evidence="1 2">
    <name type="scientific">Zoogloea ramigera</name>
    <dbReference type="NCBI Taxonomy" id="350"/>
    <lineage>
        <taxon>Bacteria</taxon>
        <taxon>Pseudomonadati</taxon>
        <taxon>Pseudomonadota</taxon>
        <taxon>Betaproteobacteria</taxon>
        <taxon>Rhodocyclales</taxon>
        <taxon>Zoogloeaceae</taxon>
        <taxon>Zoogloea</taxon>
    </lineage>
</organism>
<reference evidence="1 2" key="1">
    <citation type="submission" date="2019-06" db="EMBL/GenBank/DDBJ databases">
        <title>Whole genome shotgun sequence of Zoogloea ramigera NBRC 15342.</title>
        <authorList>
            <person name="Hosoyama A."/>
            <person name="Uohara A."/>
            <person name="Ohji S."/>
            <person name="Ichikawa N."/>
        </authorList>
    </citation>
    <scope>NUCLEOTIDE SEQUENCE [LARGE SCALE GENOMIC DNA]</scope>
    <source>
        <strain evidence="1 2">NBRC 15342</strain>
    </source>
</reference>
<dbReference type="PROSITE" id="PS51318">
    <property type="entry name" value="TAT"/>
    <property type="match status" value="1"/>
</dbReference>
<evidence type="ECO:0000313" key="1">
    <source>
        <dbReference type="EMBL" id="GEC97432.1"/>
    </source>
</evidence>
<dbReference type="InterPro" id="IPR036188">
    <property type="entry name" value="FAD/NAD-bd_sf"/>
</dbReference>
<dbReference type="EMBL" id="BJNV01000086">
    <property type="protein sequence ID" value="GEC97432.1"/>
    <property type="molecule type" value="Genomic_DNA"/>
</dbReference>
<sequence length="539" mass="57494">MIGRRRFIAAATATAGLAALPGCRRLEHLGIPVTVLRPGMEAGHALRERAPLPAARREIHTGVAILGSGIAGLSAAWRLAKEGHDDHLLVSGPEPFGNASGGRFDSPSGPLAFPRGAHYLPLPSLESTPVRELLHELGVIEADPFGPRPRFSEAALVHAPDERLYLDGAWHDGLLPTAHVGAAEAAQHRRFLDRMNALAHTRGADGRRVFCVPLVLSSADPAFRRLDGITFSAWLAAEGYSAPSLRTYLDYVCRDEYGATPDKVSAWAGLHYFASRGGQAANAADGSLLTWPDGLAFLARGLAARVPATRQLAGHALAVGEDRHGVSILCTSADGPVHIRARRAICAMPLHVAARVVGNIRDYGFDPAAHLPPQAPWLVANFLLEGFPPEPADAPLAWDNVIAGSRGLGWVVSTHQLIRAARPAHTVFTAYRALADQTPQDARAWLAAASAEALFDVAAEELRGHYGHFEIWRRTLAVEISLRGHGMAVPACGSLANPGLAALREADGRLLFAHSDLSGYSVFEEAAWWGDRAGREALG</sequence>
<evidence type="ECO:0000313" key="2">
    <source>
        <dbReference type="Proteomes" id="UP000318422"/>
    </source>
</evidence>
<keyword evidence="2" id="KW-1185">Reference proteome</keyword>
<dbReference type="AlphaFoldDB" id="A0A4Y4CZ98"/>
<accession>A0A4Y4CZ98</accession>
<dbReference type="Gene3D" id="3.50.50.60">
    <property type="entry name" value="FAD/NAD(P)-binding domain"/>
    <property type="match status" value="1"/>
</dbReference>
<dbReference type="RefSeq" id="WP_141354725.1">
    <property type="nucleotide sequence ID" value="NZ_BJNV01000086.1"/>
</dbReference>
<gene>
    <name evidence="1" type="ORF">ZRA01_35050</name>
</gene>
<dbReference type="Proteomes" id="UP000318422">
    <property type="component" value="Unassembled WGS sequence"/>
</dbReference>
<dbReference type="PANTHER" id="PTHR42923">
    <property type="entry name" value="PROTOPORPHYRINOGEN OXIDASE"/>
    <property type="match status" value="1"/>
</dbReference>
<dbReference type="GO" id="GO:0016491">
    <property type="term" value="F:oxidoreductase activity"/>
    <property type="evidence" value="ECO:0007669"/>
    <property type="project" value="TreeGrafter"/>
</dbReference>
<dbReference type="InterPro" id="IPR050464">
    <property type="entry name" value="Zeta_carotene_desat/Oxidored"/>
</dbReference>
<name>A0A4Y4CZ98_ZOORA</name>
<comment type="caution">
    <text evidence="1">The sequence shown here is derived from an EMBL/GenBank/DDBJ whole genome shotgun (WGS) entry which is preliminary data.</text>
</comment>
<dbReference type="Pfam" id="PF13450">
    <property type="entry name" value="NAD_binding_8"/>
    <property type="match status" value="1"/>
</dbReference>
<dbReference type="PANTHER" id="PTHR42923:SF39">
    <property type="entry name" value="AMINO OXIDASE"/>
    <property type="match status" value="1"/>
</dbReference>
<dbReference type="OrthoDB" id="127573at2"/>